<keyword evidence="2" id="KW-1185">Reference proteome</keyword>
<protein>
    <submittedName>
        <fullName evidence="1">Uncharacterized protein</fullName>
    </submittedName>
</protein>
<evidence type="ECO:0000313" key="1">
    <source>
        <dbReference type="EMBL" id="KAJ8421486.1"/>
    </source>
</evidence>
<gene>
    <name evidence="1" type="ORF">Cgig2_024372</name>
</gene>
<proteinExistence type="predicted"/>
<organism evidence="1 2">
    <name type="scientific">Carnegiea gigantea</name>
    <dbReference type="NCBI Taxonomy" id="171969"/>
    <lineage>
        <taxon>Eukaryota</taxon>
        <taxon>Viridiplantae</taxon>
        <taxon>Streptophyta</taxon>
        <taxon>Embryophyta</taxon>
        <taxon>Tracheophyta</taxon>
        <taxon>Spermatophyta</taxon>
        <taxon>Magnoliopsida</taxon>
        <taxon>eudicotyledons</taxon>
        <taxon>Gunneridae</taxon>
        <taxon>Pentapetalae</taxon>
        <taxon>Caryophyllales</taxon>
        <taxon>Cactineae</taxon>
        <taxon>Cactaceae</taxon>
        <taxon>Cactoideae</taxon>
        <taxon>Echinocereeae</taxon>
        <taxon>Carnegiea</taxon>
    </lineage>
</organism>
<dbReference type="Proteomes" id="UP001153076">
    <property type="component" value="Unassembled WGS sequence"/>
</dbReference>
<dbReference type="AlphaFoldDB" id="A0A9Q1GLR2"/>
<reference evidence="1" key="1">
    <citation type="submission" date="2022-04" db="EMBL/GenBank/DDBJ databases">
        <title>Carnegiea gigantea Genome sequencing and assembly v2.</title>
        <authorList>
            <person name="Copetti D."/>
            <person name="Sanderson M.J."/>
            <person name="Burquez A."/>
            <person name="Wojciechowski M.F."/>
        </authorList>
    </citation>
    <scope>NUCLEOTIDE SEQUENCE</scope>
    <source>
        <strain evidence="1">SGP5-SGP5p</strain>
        <tissue evidence="1">Aerial part</tissue>
    </source>
</reference>
<dbReference type="EMBL" id="JAKOGI010002698">
    <property type="protein sequence ID" value="KAJ8421486.1"/>
    <property type="molecule type" value="Genomic_DNA"/>
</dbReference>
<name>A0A9Q1GLR2_9CARY</name>
<evidence type="ECO:0000313" key="2">
    <source>
        <dbReference type="Proteomes" id="UP001153076"/>
    </source>
</evidence>
<comment type="caution">
    <text evidence="1">The sequence shown here is derived from an EMBL/GenBank/DDBJ whole genome shotgun (WGS) entry which is preliminary data.</text>
</comment>
<sequence>MLIAIQGKVLASIRIPIQPYEHRRHPSFSIHVNTETRFSFHQIGWDITCESNSHIDSVRIDVDFTLVGKATTLNGLALASSSLSLDFVVRKYSGIENQQELQKHLKKYDTARNYVETLSEKSKQLSDHRGMKNIQEGPNLKEISLVTRIQDVATNLVGHVIRINVIVPSNL</sequence>
<accession>A0A9Q1GLR2</accession>